<dbReference type="PANTHER" id="PTHR47186:SF64">
    <property type="entry name" value="NB-ARC DOMAIN-CONTAINING PROTEIN"/>
    <property type="match status" value="1"/>
</dbReference>
<reference evidence="3 4" key="1">
    <citation type="submission" date="2017-09" db="EMBL/GenBank/DDBJ databases">
        <authorList>
            <consortium name="International Durum Wheat Genome Sequencing Consortium (IDWGSC)"/>
            <person name="Milanesi L."/>
        </authorList>
    </citation>
    <scope>NUCLEOTIDE SEQUENCE [LARGE SCALE GENOMIC DNA]</scope>
    <source>
        <strain evidence="4">cv. Svevo</strain>
    </source>
</reference>
<dbReference type="Gramene" id="TRITD3Bv1G276380.1">
    <property type="protein sequence ID" value="TRITD3Bv1G276380.1"/>
    <property type="gene ID" value="TRITD3Bv1G276380"/>
</dbReference>
<evidence type="ECO:0000313" key="3">
    <source>
        <dbReference type="EMBL" id="VAH86173.1"/>
    </source>
</evidence>
<dbReference type="SUPFAM" id="SSF52058">
    <property type="entry name" value="L domain-like"/>
    <property type="match status" value="2"/>
</dbReference>
<keyword evidence="4" id="KW-1185">Reference proteome</keyword>
<dbReference type="Pfam" id="PF25019">
    <property type="entry name" value="LRR_R13L1-DRL21"/>
    <property type="match status" value="1"/>
</dbReference>
<feature type="domain" description="R13L1/DRL21-like LRR repeat region" evidence="2">
    <location>
        <begin position="263"/>
        <end position="362"/>
    </location>
</feature>
<protein>
    <submittedName>
        <fullName evidence="3">Uncharacterized protein</fullName>
    </submittedName>
</protein>
<evidence type="ECO:0000259" key="1">
    <source>
        <dbReference type="Pfam" id="PF23559"/>
    </source>
</evidence>
<organism evidence="3 4">
    <name type="scientific">Triticum turgidum subsp. durum</name>
    <name type="common">Durum wheat</name>
    <name type="synonym">Triticum durum</name>
    <dbReference type="NCBI Taxonomy" id="4567"/>
    <lineage>
        <taxon>Eukaryota</taxon>
        <taxon>Viridiplantae</taxon>
        <taxon>Streptophyta</taxon>
        <taxon>Embryophyta</taxon>
        <taxon>Tracheophyta</taxon>
        <taxon>Spermatophyta</taxon>
        <taxon>Magnoliopsida</taxon>
        <taxon>Liliopsida</taxon>
        <taxon>Poales</taxon>
        <taxon>Poaceae</taxon>
        <taxon>BOP clade</taxon>
        <taxon>Pooideae</taxon>
        <taxon>Triticodae</taxon>
        <taxon>Triticeae</taxon>
        <taxon>Triticinae</taxon>
        <taxon>Triticum</taxon>
    </lineage>
</organism>
<dbReference type="InterPro" id="IPR032675">
    <property type="entry name" value="LRR_dom_sf"/>
</dbReference>
<feature type="domain" description="Disease resistance protein winged helix" evidence="1">
    <location>
        <begin position="20"/>
        <end position="77"/>
    </location>
</feature>
<dbReference type="EMBL" id="LT934116">
    <property type="protein sequence ID" value="VAH86173.1"/>
    <property type="molecule type" value="Genomic_DNA"/>
</dbReference>
<dbReference type="AlphaFoldDB" id="A0A9R1QYS6"/>
<dbReference type="PANTHER" id="PTHR47186">
    <property type="entry name" value="LEUCINE-RICH REPEAT-CONTAINING PROTEIN 57"/>
    <property type="match status" value="1"/>
</dbReference>
<dbReference type="InterPro" id="IPR056789">
    <property type="entry name" value="LRR_R13L1-DRL21"/>
</dbReference>
<dbReference type="Proteomes" id="UP000324705">
    <property type="component" value="Chromosome 3B"/>
</dbReference>
<dbReference type="Gene3D" id="3.80.10.10">
    <property type="entry name" value="Ribonuclease Inhibitor"/>
    <property type="match status" value="3"/>
</dbReference>
<name>A0A9R1QYS6_TRITD</name>
<sequence>MRLMWTSLSNYGSHMDLSRTKRKVRPETIGQRIFSELASRSFFVEVKQVRVSFNERGRRDNYSKHTCKIHDLMHDVALSTMEKECALAHEKPDHIEWLPNTSRHLLLSCAQPETALNDSLAKRTPAIQTLLCDRYYMIDSLQHLSKYSSLKALQLCINLKGSFPLKSKKLHHLRYLDLSSSRIEALPEDISILYNLQTLNVSDCIELRRLPSQMKYMISLRHLYTHGCRSMRSMPGDFQKLVSLQTLTCFVAGPTGSECSGVGELHHLNLGGQLELNQLENVTEEDAKTANLGKKKELVELTLKWSVGCRDDAKVLEGLKPHNGLQAVRIESYGGTTFPAWMAMLQNMVEIHLFNCKKLRWLFGCDTSFTSPNLVVFTLQYLECLEGWWEIKNKEQGEEIIFPRLEKLSIVRCGKLTLLPDSEKITALLGQQKVFPKLTMKAKSPKLSVLDMEGSEEDMFLWVARHMASFTKLTLKNRDVESTSAVADHSLTEVVDAMEKWNHKDFPLKDMDLSGFKSAVTELCAYFKQLQHLSITDCAALVHWPEKEFQGLVSLRTLEIWNCKQLVGYAQAPTVEQSTTTSESLSQLLPRLESLNISGCTSLVEIFKLPASLRVIRLRECTKLKSISSRRLQQGEEAPPILQGSPVCLEDLDIYGCDSLIGALNLPPSLKKVSIYCCSELTSVEFQSGVMPLLKGFQIAICKKISSLPDGPQAYPSLRGLEIYRCPGIKRLPTCLQQRLSSLNVVALDAHHQEPSVLNPKSWRNAFRRD</sequence>
<gene>
    <name evidence="3" type="ORF">TRITD_3Bv1G276380</name>
</gene>
<proteinExistence type="predicted"/>
<evidence type="ECO:0000313" key="4">
    <source>
        <dbReference type="Proteomes" id="UP000324705"/>
    </source>
</evidence>
<accession>A0A9R1QYS6</accession>
<evidence type="ECO:0000259" key="2">
    <source>
        <dbReference type="Pfam" id="PF25019"/>
    </source>
</evidence>
<dbReference type="InterPro" id="IPR058922">
    <property type="entry name" value="WHD_DRP"/>
</dbReference>
<dbReference type="Pfam" id="PF23559">
    <property type="entry name" value="WHD_DRP"/>
    <property type="match status" value="1"/>
</dbReference>